<accession>A0A4Q7KCF8</accession>
<protein>
    <recommendedName>
        <fullName evidence="4">Peptidase M28-like protein</fullName>
    </recommendedName>
</protein>
<evidence type="ECO:0000256" key="1">
    <source>
        <dbReference type="SAM" id="SignalP"/>
    </source>
</evidence>
<dbReference type="PROSITE" id="PS51318">
    <property type="entry name" value="TAT"/>
    <property type="match status" value="1"/>
</dbReference>
<dbReference type="OrthoDB" id="1936983at2"/>
<dbReference type="Gene3D" id="3.50.30.30">
    <property type="match status" value="1"/>
</dbReference>
<reference evidence="2 3" key="1">
    <citation type="submission" date="2019-02" db="EMBL/GenBank/DDBJ databases">
        <title>Genomic Encyclopedia of Type Strains, Phase IV (KMG-IV): sequencing the most valuable type-strain genomes for metagenomic binning, comparative biology and taxonomic classification.</title>
        <authorList>
            <person name="Goeker M."/>
        </authorList>
    </citation>
    <scope>NUCLEOTIDE SEQUENCE [LARGE SCALE GENOMIC DNA]</scope>
    <source>
        <strain evidence="2 3">DSM 101727</strain>
    </source>
</reference>
<feature type="signal peptide" evidence="1">
    <location>
        <begin position="1"/>
        <end position="29"/>
    </location>
</feature>
<comment type="caution">
    <text evidence="2">The sequence shown here is derived from an EMBL/GenBank/DDBJ whole genome shotgun (WGS) entry which is preliminary data.</text>
</comment>
<name>A0A4Q7KCF8_9PSEU</name>
<dbReference type="SUPFAM" id="SSF53187">
    <property type="entry name" value="Zn-dependent exopeptidases"/>
    <property type="match status" value="1"/>
</dbReference>
<keyword evidence="3" id="KW-1185">Reference proteome</keyword>
<dbReference type="RefSeq" id="WP_130348578.1">
    <property type="nucleotide sequence ID" value="NZ_SGWQ01000017.1"/>
</dbReference>
<evidence type="ECO:0000313" key="3">
    <source>
        <dbReference type="Proteomes" id="UP000294257"/>
    </source>
</evidence>
<dbReference type="EMBL" id="SGWQ01000017">
    <property type="protein sequence ID" value="RZS30346.1"/>
    <property type="molecule type" value="Genomic_DNA"/>
</dbReference>
<sequence length="530" mass="56986">MTVRRRRWLPVLSALVLAGVVGPPAPALAESTVDCPAAVDEQAFASTARLRQLNATVAGFGLRTTGSAAHERVIDWIEHEVDRLPEITTRSVPASLLKWQPHGGDLESAGQLKVGPWQVPVAGAVPYSLPTAGSRGGLIYLPPGERITPANARGRIVVRDFPWLPIPYDPILNAAHHATPDLQALRGTVYDRGHPAESLLNRDLVDAGLAEAAGVVIAFDLPREQVRGYYEPHTGTHYRVPAVFVGSEEARLLRWASGLPADVAVHARREPGTTRSLIATLPGRSAERIVLDANTDGNTWVQENGNAALLAIADYLSRLPVRCRPRTVEFVFATGHLHRPIEGSEFRARELDRDYDAGTVAFALAVEHLGTRELLPVPRWGGRELRFSGKSEFTGWYAGSPVLVSAAINAIRARGLDRTAVLPGYDPPVPGRVPPQCSFGGIGSHFHGHLIPTMATISGPWSLWAPSFGASAIDFSRMRLQSLALADTVLALGDVPREQIAGPYLAQRQARAHGAPTCAGELPPEHAPAP</sequence>
<dbReference type="InterPro" id="IPR006311">
    <property type="entry name" value="TAT_signal"/>
</dbReference>
<evidence type="ECO:0008006" key="4">
    <source>
        <dbReference type="Google" id="ProtNLM"/>
    </source>
</evidence>
<dbReference type="Proteomes" id="UP000294257">
    <property type="component" value="Unassembled WGS sequence"/>
</dbReference>
<keyword evidence="1" id="KW-0732">Signal</keyword>
<feature type="chain" id="PRO_5020586029" description="Peptidase M28-like protein" evidence="1">
    <location>
        <begin position="30"/>
        <end position="530"/>
    </location>
</feature>
<evidence type="ECO:0000313" key="2">
    <source>
        <dbReference type="EMBL" id="RZS30346.1"/>
    </source>
</evidence>
<dbReference type="Gene3D" id="3.40.630.10">
    <property type="entry name" value="Zn peptidases"/>
    <property type="match status" value="1"/>
</dbReference>
<organism evidence="2 3">
    <name type="scientific">Herbihabitans rhizosphaerae</name>
    <dbReference type="NCBI Taxonomy" id="1872711"/>
    <lineage>
        <taxon>Bacteria</taxon>
        <taxon>Bacillati</taxon>
        <taxon>Actinomycetota</taxon>
        <taxon>Actinomycetes</taxon>
        <taxon>Pseudonocardiales</taxon>
        <taxon>Pseudonocardiaceae</taxon>
        <taxon>Herbihabitans</taxon>
    </lineage>
</organism>
<proteinExistence type="predicted"/>
<gene>
    <name evidence="2" type="ORF">EV193_11742</name>
</gene>
<dbReference type="AlphaFoldDB" id="A0A4Q7KCF8"/>